<dbReference type="PATRIC" id="fig|1309411.5.peg.715"/>
<dbReference type="Proteomes" id="UP000034024">
    <property type="component" value="Chromosome"/>
</dbReference>
<organism evidence="1 2">
    <name type="scientific">Deinococcus soli</name>
    <name type="common">ex Cha et al. 2016</name>
    <dbReference type="NCBI Taxonomy" id="1309411"/>
    <lineage>
        <taxon>Bacteria</taxon>
        <taxon>Thermotogati</taxon>
        <taxon>Deinococcota</taxon>
        <taxon>Deinococci</taxon>
        <taxon>Deinococcales</taxon>
        <taxon>Deinococcaceae</taxon>
        <taxon>Deinococcus</taxon>
    </lineage>
</organism>
<reference evidence="1 2" key="1">
    <citation type="submission" date="2015-01" db="EMBL/GenBank/DDBJ databases">
        <title>Deinococcus soli/N5/whole genome sequencing.</title>
        <authorList>
            <person name="Kim M.K."/>
            <person name="Srinivasan S."/>
            <person name="Lee J.-J."/>
        </authorList>
    </citation>
    <scope>NUCLEOTIDE SEQUENCE [LARGE SCALE GENOMIC DNA]</scope>
    <source>
        <strain evidence="1 2">N5</strain>
    </source>
</reference>
<dbReference type="EMBL" id="CP011389">
    <property type="protein sequence ID" value="AKH16262.1"/>
    <property type="molecule type" value="Genomic_DNA"/>
</dbReference>
<sequence>MGRVGPGAAVSAPVWPDGLQDGTPLPFSVWRVMHHVDGTRDVTEVARLAGMTVPDVQERLNAAAAWVARAAQRDLPVSDELAERIIQCLTGVVGPVAAVMVDEVLDDLGEQATLNATLSTLARQLTPERVQLFARLLRDRGVT</sequence>
<name>A0A0F7JL13_9DEIO</name>
<keyword evidence="2" id="KW-1185">Reference proteome</keyword>
<evidence type="ECO:0000313" key="2">
    <source>
        <dbReference type="Proteomes" id="UP000034024"/>
    </source>
</evidence>
<dbReference type="OrthoDB" id="72988at2"/>
<accession>A0A0F7JL13</accession>
<dbReference type="AlphaFoldDB" id="A0A0F7JL13"/>
<dbReference type="KEGG" id="dch:SY84_03445"/>
<protein>
    <submittedName>
        <fullName evidence="1">Uncharacterized protein</fullName>
    </submittedName>
</protein>
<gene>
    <name evidence="1" type="ORF">SY84_03445</name>
</gene>
<proteinExistence type="predicted"/>
<evidence type="ECO:0000313" key="1">
    <source>
        <dbReference type="EMBL" id="AKH16262.1"/>
    </source>
</evidence>